<dbReference type="STRING" id="2162.BRM9_1470"/>
<dbReference type="KEGG" id="mfc:BRM9_1470"/>
<dbReference type="PANTHER" id="PTHR45947:SF3">
    <property type="entry name" value="SULFOQUINOVOSYL TRANSFERASE SQD2"/>
    <property type="match status" value="1"/>
</dbReference>
<evidence type="ECO:0000259" key="2">
    <source>
        <dbReference type="Pfam" id="PF13439"/>
    </source>
</evidence>
<evidence type="ECO:0000313" key="3">
    <source>
        <dbReference type="EMBL" id="AIS32284.1"/>
    </source>
</evidence>
<keyword evidence="3" id="KW-0808">Transferase</keyword>
<proteinExistence type="predicted"/>
<dbReference type="PANTHER" id="PTHR45947">
    <property type="entry name" value="SULFOQUINOVOSYL TRANSFERASE SQD2"/>
    <property type="match status" value="1"/>
</dbReference>
<feature type="domain" description="Glycosyl transferase family 1" evidence="1">
    <location>
        <begin position="181"/>
        <end position="341"/>
    </location>
</feature>
<dbReference type="Proteomes" id="UP000062768">
    <property type="component" value="Chromosome I"/>
</dbReference>
<gene>
    <name evidence="3" type="ORF">BRM9_1470</name>
    <name evidence="4" type="ORF">MB9_0837</name>
</gene>
<feature type="domain" description="Glycosyltransferase subfamily 4-like N-terminal" evidence="2">
    <location>
        <begin position="13"/>
        <end position="175"/>
    </location>
</feature>
<evidence type="ECO:0000259" key="1">
    <source>
        <dbReference type="Pfam" id="PF00534"/>
    </source>
</evidence>
<dbReference type="EMBL" id="CP006933">
    <property type="protein sequence ID" value="AIS32284.1"/>
    <property type="molecule type" value="Genomic_DNA"/>
</dbReference>
<dbReference type="GeneID" id="26739091"/>
<dbReference type="InterPro" id="IPR001296">
    <property type="entry name" value="Glyco_trans_1"/>
</dbReference>
<dbReference type="Proteomes" id="UP000029661">
    <property type="component" value="Chromosome"/>
</dbReference>
<dbReference type="EMBL" id="LN734822">
    <property type="protein sequence ID" value="CEL24478.1"/>
    <property type="molecule type" value="Genomic_DNA"/>
</dbReference>
<keyword evidence="6" id="KW-1185">Reference proteome</keyword>
<dbReference type="Pfam" id="PF00534">
    <property type="entry name" value="Glycos_transf_1"/>
    <property type="match status" value="1"/>
</dbReference>
<dbReference type="RefSeq" id="WP_048085298.1">
    <property type="nucleotide sequence ID" value="NZ_CP006933.1"/>
</dbReference>
<dbReference type="Gene3D" id="3.40.50.2000">
    <property type="entry name" value="Glycogen Phosphorylase B"/>
    <property type="match status" value="2"/>
</dbReference>
<dbReference type="InterPro" id="IPR050194">
    <property type="entry name" value="Glycosyltransferase_grp1"/>
</dbReference>
<evidence type="ECO:0000313" key="4">
    <source>
        <dbReference type="EMBL" id="CEL24478.1"/>
    </source>
</evidence>
<evidence type="ECO:0000313" key="5">
    <source>
        <dbReference type="Proteomes" id="UP000029661"/>
    </source>
</evidence>
<dbReference type="AlphaFoldDB" id="A0A089ZVE3"/>
<dbReference type="InterPro" id="IPR028098">
    <property type="entry name" value="Glyco_trans_4-like_N"/>
</dbReference>
<accession>A0A089ZVE3</accession>
<dbReference type="Pfam" id="PF13439">
    <property type="entry name" value="Glyco_transf_4"/>
    <property type="match status" value="1"/>
</dbReference>
<organism evidence="3 5">
    <name type="scientific">Methanobacterium formicicum</name>
    <dbReference type="NCBI Taxonomy" id="2162"/>
    <lineage>
        <taxon>Archaea</taxon>
        <taxon>Methanobacteriati</taxon>
        <taxon>Methanobacteriota</taxon>
        <taxon>Methanomada group</taxon>
        <taxon>Methanobacteria</taxon>
        <taxon>Methanobacteriales</taxon>
        <taxon>Methanobacteriaceae</taxon>
        <taxon>Methanobacterium</taxon>
    </lineage>
</organism>
<evidence type="ECO:0000313" key="6">
    <source>
        <dbReference type="Proteomes" id="UP000062768"/>
    </source>
</evidence>
<reference evidence="4" key="2">
    <citation type="submission" date="2014-09" db="EMBL/GenBank/DDBJ databases">
        <authorList>
            <person name="Bishop-Lilly K.A."/>
            <person name="Broomall S.M."/>
            <person name="Chain P.S."/>
            <person name="Chertkov O."/>
            <person name="Coyne S.R."/>
            <person name="Daligault H.E."/>
            <person name="Davenport K.W."/>
            <person name="Erkkila T."/>
            <person name="Frey K.G."/>
            <person name="Gibbons H.S."/>
            <person name="Gu W."/>
            <person name="Jaissle J."/>
            <person name="Johnson S.L."/>
            <person name="Koroleva G.I."/>
            <person name="Ladner J.T."/>
            <person name="Lo C.-C."/>
            <person name="Minogue T.D."/>
            <person name="Munk C."/>
            <person name="Palacios G.F."/>
            <person name="Redden C.L."/>
            <person name="Rosenzweig C.N."/>
            <person name="Scholz M.B."/>
            <person name="Teshima H."/>
            <person name="Xu Y."/>
        </authorList>
    </citation>
    <scope>NUCLEOTIDE SEQUENCE</scope>
    <source>
        <strain evidence="4">Mb9</strain>
    </source>
</reference>
<protein>
    <submittedName>
        <fullName evidence="3">Glycosyl transferase GT4 family</fullName>
    </submittedName>
    <submittedName>
        <fullName evidence="4">Group 1 glycosyl transferase</fullName>
    </submittedName>
</protein>
<dbReference type="GO" id="GO:0016757">
    <property type="term" value="F:glycosyltransferase activity"/>
    <property type="evidence" value="ECO:0007669"/>
    <property type="project" value="TreeGrafter"/>
</dbReference>
<dbReference type="SUPFAM" id="SSF53756">
    <property type="entry name" value="UDP-Glycosyltransferase/glycogen phosphorylase"/>
    <property type="match status" value="1"/>
</dbReference>
<name>A0A089ZVE3_METFO</name>
<sequence>MRVCILGQYPPHIGGVSSHTYLLSQELVKRGDEVYVLTYPHPDVKDLGPVKVETAPAPNIKGLRGLFFFVSAFFKLRSMIRRYQIDLIHAHFLLPPGLIGVYLGSWMGKETAVTAHGSDLMIQANNPLLQRLIRSVLKKADYVMVVNNDLKDKVLKMGINPEKVYVTPNAIDTERFNPQKTELPPDIKMRSDKPTVLFVGNLVYQKGVKYLLEAKKLMKTDVELLIVGDGPLRSELEKKVEDNKISDVVFTGARRDVEDIMPSASVFVLPSISEGFPITILEAMASGLPVVATSVGGIGEVMNDMVGSMVKPAEPLKLARALDEILQNEELRQEKGVAAREHSRKYSTLKIPY</sequence>
<reference evidence="3" key="1">
    <citation type="submission" date="2013-12" db="EMBL/GenBank/DDBJ databases">
        <title>The complete genome sequence of Methanobacterium sp. BRM9.</title>
        <authorList>
            <consortium name="Pastoral Greenhouse Gas Research Consortium"/>
            <person name="Kelly W.J."/>
            <person name="Leahy S.C."/>
            <person name="Perry R."/>
            <person name="Li D."/>
            <person name="Altermann E."/>
            <person name="Lambie S.C."/>
            <person name="Attwood G.T."/>
        </authorList>
    </citation>
    <scope>NUCLEOTIDE SEQUENCE [LARGE SCALE GENOMIC DNA]</scope>
    <source>
        <strain evidence="3">BRM9</strain>
    </source>
</reference>
<dbReference type="OrthoDB" id="132546at2157"/>
<dbReference type="PATRIC" id="fig|2162.10.peg.869"/>